<feature type="domain" description="V-type proton ATPase subunit S1/VOA1 transmembrane" evidence="9">
    <location>
        <begin position="329"/>
        <end position="366"/>
    </location>
</feature>
<sequence>MKLFYLTALLVGLVTLTTANINGPYLLWGHEKVINLQPRALLEASENQLSELFRDAKAIVIFVRNSSKPLNGQQYPKFQQLIRNNAWSYLPQHSLLADPFNYNANIEVIGLSGPIEESDSEIVGGFTDAVSIYGEGEVLGILTSREEDAHFIAKRAAGESEVEEGASTTASPPGPEEFEDNYIYVANGRKAVLNVNAAPELHINHTKLLLKEHTKEITFDDQRSKGYGRLSVIFKVDDEKVTLRFNFTLKYGTWAMKAVEVRHKEYETVLTVVGREYDIPSAPVKFSYRCSARHLEFTNGNDTLVLKDYQVQPWLDGAERFGDVYDCIGFTTAPIWAGVLVTLFLVGILSIGILALMDIKTPNRFESSRSKQLTFTVQEMFVPMIVGIIKPLLLLALAVQIFLIQSLFICIVLYIYLCCFY</sequence>
<evidence type="ECO:0000256" key="7">
    <source>
        <dbReference type="SAM" id="SignalP"/>
    </source>
</evidence>
<evidence type="ECO:0000256" key="1">
    <source>
        <dbReference type="ARBA" id="ARBA00004167"/>
    </source>
</evidence>
<evidence type="ECO:0000259" key="9">
    <source>
        <dbReference type="Pfam" id="PF20520"/>
    </source>
</evidence>
<feature type="transmembrane region" description="Helical" evidence="6">
    <location>
        <begin position="335"/>
        <end position="357"/>
    </location>
</feature>
<feature type="chain" id="PRO_5039919101" evidence="7">
    <location>
        <begin position="20"/>
        <end position="421"/>
    </location>
</feature>
<evidence type="ECO:0000256" key="6">
    <source>
        <dbReference type="SAM" id="Phobius"/>
    </source>
</evidence>
<proteinExistence type="inferred from homology"/>
<comment type="subcellular location">
    <subcellularLocation>
        <location evidence="1">Membrane</location>
        <topology evidence="1">Single-pass membrane protein</topology>
    </subcellularLocation>
</comment>
<keyword evidence="3 6" id="KW-0812">Transmembrane</keyword>
<evidence type="ECO:0000313" key="11">
    <source>
        <dbReference type="RefSeq" id="XP_019892287.1"/>
    </source>
</evidence>
<dbReference type="RefSeq" id="XP_019892287.1">
    <property type="nucleotide sequence ID" value="XM_020036728.2"/>
</dbReference>
<keyword evidence="5 6" id="KW-0472">Membrane</keyword>
<dbReference type="InterPro" id="IPR046756">
    <property type="entry name" value="VAS1/VOA1_TM"/>
</dbReference>
<keyword evidence="10" id="KW-1185">Reference proteome</keyword>
<dbReference type="AlphaFoldDB" id="A0A9J7DI27"/>
<comment type="similarity">
    <text evidence="2">Belongs to the vacuolar ATPase subunit S1 family.</text>
</comment>
<evidence type="ECO:0000256" key="4">
    <source>
        <dbReference type="ARBA" id="ARBA00022989"/>
    </source>
</evidence>
<evidence type="ECO:0000256" key="2">
    <source>
        <dbReference type="ARBA" id="ARBA00009037"/>
    </source>
</evidence>
<dbReference type="PANTHER" id="PTHR12471:SF4">
    <property type="entry name" value="AGAP001624-PA"/>
    <property type="match status" value="1"/>
</dbReference>
<keyword evidence="4 6" id="KW-1133">Transmembrane helix</keyword>
<dbReference type="Proteomes" id="UP001652621">
    <property type="component" value="Unplaced"/>
</dbReference>
<dbReference type="OrthoDB" id="9985059at2759"/>
<evidence type="ECO:0000313" key="10">
    <source>
        <dbReference type="Proteomes" id="UP001652621"/>
    </source>
</evidence>
<dbReference type="GO" id="GO:0001671">
    <property type="term" value="F:ATPase activator activity"/>
    <property type="evidence" value="ECO:0007669"/>
    <property type="project" value="TreeGrafter"/>
</dbReference>
<dbReference type="GeneID" id="101890317"/>
<name>A0A9J7DI27_MUSDO</name>
<dbReference type="Gene3D" id="2.40.160.110">
    <property type="match status" value="1"/>
</dbReference>
<feature type="domain" description="V-type proton ATPase subunit S1 luminal" evidence="8">
    <location>
        <begin position="219"/>
        <end position="314"/>
    </location>
</feature>
<evidence type="ECO:0000259" key="8">
    <source>
        <dbReference type="Pfam" id="PF05827"/>
    </source>
</evidence>
<protein>
    <submittedName>
        <fullName evidence="11">Uncharacterized protein LOC101890317 isoform X2</fullName>
    </submittedName>
</protein>
<dbReference type="PANTHER" id="PTHR12471">
    <property type="entry name" value="VACUOLAR ATP SYNTHASE SUBUNIT S1"/>
    <property type="match status" value="1"/>
</dbReference>
<evidence type="ECO:0000256" key="5">
    <source>
        <dbReference type="ARBA" id="ARBA00023136"/>
    </source>
</evidence>
<gene>
    <name evidence="11" type="primary">LOC101890317</name>
</gene>
<organism evidence="10 11">
    <name type="scientific">Musca domestica</name>
    <name type="common">House fly</name>
    <dbReference type="NCBI Taxonomy" id="7370"/>
    <lineage>
        <taxon>Eukaryota</taxon>
        <taxon>Metazoa</taxon>
        <taxon>Ecdysozoa</taxon>
        <taxon>Arthropoda</taxon>
        <taxon>Hexapoda</taxon>
        <taxon>Insecta</taxon>
        <taxon>Pterygota</taxon>
        <taxon>Neoptera</taxon>
        <taxon>Endopterygota</taxon>
        <taxon>Diptera</taxon>
        <taxon>Brachycera</taxon>
        <taxon>Muscomorpha</taxon>
        <taxon>Muscoidea</taxon>
        <taxon>Muscidae</taxon>
        <taxon>Musca</taxon>
    </lineage>
</organism>
<dbReference type="InterPro" id="IPR046755">
    <property type="entry name" value="VAS1_LD"/>
</dbReference>
<dbReference type="Pfam" id="PF20520">
    <property type="entry name" value="Ac45-VOA1_TM"/>
    <property type="match status" value="1"/>
</dbReference>
<dbReference type="GO" id="GO:0033176">
    <property type="term" value="C:proton-transporting V-type ATPase complex"/>
    <property type="evidence" value="ECO:0007669"/>
    <property type="project" value="TreeGrafter"/>
</dbReference>
<feature type="signal peptide" evidence="7">
    <location>
        <begin position="1"/>
        <end position="19"/>
    </location>
</feature>
<keyword evidence="7" id="KW-0732">Signal</keyword>
<dbReference type="VEuPathDB" id="VectorBase:MDOMA2_015323"/>
<dbReference type="InterPro" id="IPR008388">
    <property type="entry name" value="Ac45_acc_su"/>
</dbReference>
<feature type="transmembrane region" description="Helical" evidence="6">
    <location>
        <begin position="392"/>
        <end position="417"/>
    </location>
</feature>
<accession>A0A9J7DI27</accession>
<dbReference type="GO" id="GO:0030641">
    <property type="term" value="P:regulation of cellular pH"/>
    <property type="evidence" value="ECO:0007669"/>
    <property type="project" value="TreeGrafter"/>
</dbReference>
<dbReference type="Pfam" id="PF05827">
    <property type="entry name" value="VAS1_LD"/>
    <property type="match status" value="1"/>
</dbReference>
<reference evidence="11" key="1">
    <citation type="submission" date="2025-08" db="UniProtKB">
        <authorList>
            <consortium name="RefSeq"/>
        </authorList>
    </citation>
    <scope>IDENTIFICATION</scope>
    <source>
        <strain evidence="11">Aabys</strain>
        <tissue evidence="11">Whole body</tissue>
    </source>
</reference>
<evidence type="ECO:0000256" key="3">
    <source>
        <dbReference type="ARBA" id="ARBA00022692"/>
    </source>
</evidence>